<name>A0A9P4XGG4_9HYPO</name>
<protein>
    <submittedName>
        <fullName evidence="2">Uncharacterized protein</fullName>
    </submittedName>
</protein>
<feature type="region of interest" description="Disordered" evidence="1">
    <location>
        <begin position="1"/>
        <end position="79"/>
    </location>
</feature>
<evidence type="ECO:0000313" key="3">
    <source>
        <dbReference type="Proteomes" id="UP000801864"/>
    </source>
</evidence>
<proteinExistence type="predicted"/>
<feature type="compositionally biased region" description="Basic and acidic residues" evidence="1">
    <location>
        <begin position="16"/>
        <end position="35"/>
    </location>
</feature>
<reference evidence="2 3" key="1">
    <citation type="submission" date="2018-06" db="EMBL/GenBank/DDBJ databases">
        <title>Genome analysis of cellulolytic fungus Trichoderma lentiforme CFAM-422.</title>
        <authorList>
            <person name="Steindorff A.S."/>
            <person name="Formighieri E.F."/>
            <person name="Midorikawa G.E.O."/>
            <person name="Tamietti M.S."/>
            <person name="Ramos E.Z."/>
            <person name="Silva A.S."/>
            <person name="Bon E.P.S."/>
            <person name="Mendes T.D."/>
            <person name="Damaso M.C.T."/>
            <person name="Favaro L.C.L."/>
        </authorList>
    </citation>
    <scope>NUCLEOTIDE SEQUENCE [LARGE SCALE GENOMIC DNA]</scope>
    <source>
        <strain evidence="2 3">CFAM-422</strain>
    </source>
</reference>
<keyword evidence="3" id="KW-1185">Reference proteome</keyword>
<gene>
    <name evidence="2" type="ORF">CFAM422_005635</name>
</gene>
<comment type="caution">
    <text evidence="2">The sequence shown here is derived from an EMBL/GenBank/DDBJ whole genome shotgun (WGS) entry which is preliminary data.</text>
</comment>
<dbReference type="AlphaFoldDB" id="A0A9P4XGG4"/>
<evidence type="ECO:0000313" key="2">
    <source>
        <dbReference type="EMBL" id="KAF3072065.1"/>
    </source>
</evidence>
<dbReference type="Proteomes" id="UP000801864">
    <property type="component" value="Unassembled WGS sequence"/>
</dbReference>
<sequence length="227" mass="24304">MGVDIGKTRKAGPHAVPEHHKVGQRRDGCDSERTALRSRRHSSKHSNSTATKNEDAAPGTGAIQNKAPALGPVVGSGGSQAPVMPCKRGKNACMLMLCSALDESESHPHPRPAVSPRPARGFGRREPGSRRWGMASMRPTNPGGDRNEQGLAYTTKVRLMLKMQLGNKTTPKNPPEIRPKITGSLLMIRLQHPRGDNQEKQSPNLEQQVAAIHLVADAGAGPRAVAP</sequence>
<evidence type="ECO:0000256" key="1">
    <source>
        <dbReference type="SAM" id="MobiDB-lite"/>
    </source>
</evidence>
<dbReference type="EMBL" id="QLNT01000009">
    <property type="protein sequence ID" value="KAF3072065.1"/>
    <property type="molecule type" value="Genomic_DNA"/>
</dbReference>
<accession>A0A9P4XGG4</accession>
<organism evidence="2 3">
    <name type="scientific">Trichoderma lentiforme</name>
    <dbReference type="NCBI Taxonomy" id="1567552"/>
    <lineage>
        <taxon>Eukaryota</taxon>
        <taxon>Fungi</taxon>
        <taxon>Dikarya</taxon>
        <taxon>Ascomycota</taxon>
        <taxon>Pezizomycotina</taxon>
        <taxon>Sordariomycetes</taxon>
        <taxon>Hypocreomycetidae</taxon>
        <taxon>Hypocreales</taxon>
        <taxon>Hypocreaceae</taxon>
        <taxon>Trichoderma</taxon>
    </lineage>
</organism>
<feature type="region of interest" description="Disordered" evidence="1">
    <location>
        <begin position="103"/>
        <end position="149"/>
    </location>
</feature>